<evidence type="ECO:0008006" key="3">
    <source>
        <dbReference type="Google" id="ProtNLM"/>
    </source>
</evidence>
<reference evidence="1 2" key="1">
    <citation type="journal article" date="2019" name="Int. J. Syst. Evol. Microbiol.">
        <title>The Global Catalogue of Microorganisms (GCM) 10K type strain sequencing project: providing services to taxonomists for standard genome sequencing and annotation.</title>
        <authorList>
            <consortium name="The Broad Institute Genomics Platform"/>
            <consortium name="The Broad Institute Genome Sequencing Center for Infectious Disease"/>
            <person name="Wu L."/>
            <person name="Ma J."/>
        </authorList>
    </citation>
    <scope>NUCLEOTIDE SEQUENCE [LARGE SCALE GENOMIC DNA]</scope>
    <source>
        <strain evidence="1 2">JCM 7356</strain>
    </source>
</reference>
<dbReference type="RefSeq" id="WP_344638884.1">
    <property type="nucleotide sequence ID" value="NZ_BAAATR010000026.1"/>
</dbReference>
<keyword evidence="2" id="KW-1185">Reference proteome</keyword>
<accession>A0ABN3EJI7</accession>
<proteinExistence type="predicted"/>
<organism evidence="1 2">
    <name type="scientific">Kitasatospora cystarginea</name>
    <dbReference type="NCBI Taxonomy" id="58350"/>
    <lineage>
        <taxon>Bacteria</taxon>
        <taxon>Bacillati</taxon>
        <taxon>Actinomycetota</taxon>
        <taxon>Actinomycetes</taxon>
        <taxon>Kitasatosporales</taxon>
        <taxon>Streptomycetaceae</taxon>
        <taxon>Kitasatospora</taxon>
    </lineage>
</organism>
<sequence>MDDVTARYLELCREGGSGLCDAVTGADLPVSLCDARLLARPLFVAEPALRAAADDLLSLFGTMASLPDRLFDGDLGRYWSALGGDPRLVPLLRRYTPGGPTARFGRADLYRTERGFALLEFNVGGGVGGFELGELPHALRAVDAFADFAEQYGLGHVRTAERVAATLCAVAPRPSPVVALVFAPGMLAPYRQPLAPTVAVLEGQGLDVVLGELGEVRENGGRLFVGRARVDVVLRFFAVDDTIGFEEHIEAVMRAHEAGGAVLWTGLDSTLFTNKGALALISDPRCDALLSPQERQVRDRILPWTRMLTSELVDQCMAEQEELILKPCRGLAGAGVVTGWNRPERDWRAALRRHAGQGFVVQRRVVPRLEAVVDPVTGGDQEWIAVWGLFVTPDGYGGNAVRAQPAAGGGVIGYSTSTATRATVAFSHPCPGQPTASASAAVVP</sequence>
<dbReference type="EMBL" id="BAAATR010000026">
    <property type="protein sequence ID" value="GAA2261104.1"/>
    <property type="molecule type" value="Genomic_DNA"/>
</dbReference>
<protein>
    <recommendedName>
        <fullName evidence="3">Circularly permuted type 2 ATP-grasp protein</fullName>
    </recommendedName>
</protein>
<dbReference type="SUPFAM" id="SSF56059">
    <property type="entry name" value="Glutathione synthetase ATP-binding domain-like"/>
    <property type="match status" value="1"/>
</dbReference>
<gene>
    <name evidence="1" type="ORF">GCM10010430_51590</name>
</gene>
<evidence type="ECO:0000313" key="1">
    <source>
        <dbReference type="EMBL" id="GAA2261104.1"/>
    </source>
</evidence>
<evidence type="ECO:0000313" key="2">
    <source>
        <dbReference type="Proteomes" id="UP001500305"/>
    </source>
</evidence>
<dbReference type="Proteomes" id="UP001500305">
    <property type="component" value="Unassembled WGS sequence"/>
</dbReference>
<name>A0ABN3EJI7_9ACTN</name>
<comment type="caution">
    <text evidence="1">The sequence shown here is derived from an EMBL/GenBank/DDBJ whole genome shotgun (WGS) entry which is preliminary data.</text>
</comment>